<evidence type="ECO:0000313" key="2">
    <source>
        <dbReference type="Proteomes" id="UP000628710"/>
    </source>
</evidence>
<comment type="caution">
    <text evidence="1">The sequence shown here is derived from an EMBL/GenBank/DDBJ whole genome shotgun (WGS) entry which is preliminary data.</text>
</comment>
<organism evidence="1 2">
    <name type="scientific">Marinomonas transparens</name>
    <dbReference type="NCBI Taxonomy" id="2795388"/>
    <lineage>
        <taxon>Bacteria</taxon>
        <taxon>Pseudomonadati</taxon>
        <taxon>Pseudomonadota</taxon>
        <taxon>Gammaproteobacteria</taxon>
        <taxon>Oceanospirillales</taxon>
        <taxon>Oceanospirillaceae</taxon>
        <taxon>Marinomonas</taxon>
    </lineage>
</organism>
<keyword evidence="2" id="KW-1185">Reference proteome</keyword>
<evidence type="ECO:0000313" key="1">
    <source>
        <dbReference type="EMBL" id="MBJ7539856.1"/>
    </source>
</evidence>
<proteinExistence type="predicted"/>
<reference evidence="1" key="1">
    <citation type="submission" date="2020-12" db="EMBL/GenBank/DDBJ databases">
        <title>Marinomonas arctica sp. nov., a psychrotolerant bacterium isolated from the Arctic.</title>
        <authorList>
            <person name="Zhang Y."/>
        </authorList>
    </citation>
    <scope>NUCLEOTIDE SEQUENCE</scope>
    <source>
        <strain evidence="1">C1424</strain>
    </source>
</reference>
<dbReference type="EMBL" id="JAEMNX010000034">
    <property type="protein sequence ID" value="MBJ7539856.1"/>
    <property type="molecule type" value="Genomic_DNA"/>
</dbReference>
<gene>
    <name evidence="1" type="ORF">I8J31_19470</name>
</gene>
<dbReference type="Proteomes" id="UP000628710">
    <property type="component" value="Unassembled WGS sequence"/>
</dbReference>
<name>A0A934JWV5_9GAMM</name>
<protein>
    <recommendedName>
        <fullName evidence="3">HTH luxR-type domain-containing protein</fullName>
    </recommendedName>
</protein>
<dbReference type="InterPro" id="IPR036388">
    <property type="entry name" value="WH-like_DNA-bd_sf"/>
</dbReference>
<dbReference type="SUPFAM" id="SSF46894">
    <property type="entry name" value="C-terminal effector domain of the bipartite response regulators"/>
    <property type="match status" value="1"/>
</dbReference>
<evidence type="ECO:0008006" key="3">
    <source>
        <dbReference type="Google" id="ProtNLM"/>
    </source>
</evidence>
<dbReference type="GO" id="GO:0003677">
    <property type="term" value="F:DNA binding"/>
    <property type="evidence" value="ECO:0007669"/>
    <property type="project" value="InterPro"/>
</dbReference>
<accession>A0A934JWV5</accession>
<dbReference type="Gene3D" id="1.10.10.10">
    <property type="entry name" value="Winged helix-like DNA-binding domain superfamily/Winged helix DNA-binding domain"/>
    <property type="match status" value="1"/>
</dbReference>
<dbReference type="InterPro" id="IPR016032">
    <property type="entry name" value="Sig_transdc_resp-reg_C-effctor"/>
</dbReference>
<sequence>MSAENITFYPAKNATLNITQLAPLALFAHGLPVKTISHRLNKADPTINHHLTAAREHYGARNTIHAVAIAIARGDIKHKIESTYTITLRTSAFAFALLAGLVGIQDVIYSADQDLARYSRSAHRSARQTHTRTNKPLDLIV</sequence>
<dbReference type="AlphaFoldDB" id="A0A934JWV5"/>
<dbReference type="RefSeq" id="WP_199470251.1">
    <property type="nucleotide sequence ID" value="NZ_JAEMNX010000034.1"/>
</dbReference>
<dbReference type="GO" id="GO:0006355">
    <property type="term" value="P:regulation of DNA-templated transcription"/>
    <property type="evidence" value="ECO:0007669"/>
    <property type="project" value="InterPro"/>
</dbReference>